<feature type="compositionally biased region" description="Polar residues" evidence="1">
    <location>
        <begin position="1"/>
        <end position="11"/>
    </location>
</feature>
<protein>
    <submittedName>
        <fullName evidence="2">Uncharacterized protein</fullName>
    </submittedName>
</protein>
<dbReference type="AlphaFoldDB" id="A0A8X6XS40"/>
<evidence type="ECO:0000313" key="2">
    <source>
        <dbReference type="EMBL" id="GFY58138.1"/>
    </source>
</evidence>
<feature type="region of interest" description="Disordered" evidence="1">
    <location>
        <begin position="1"/>
        <end position="151"/>
    </location>
</feature>
<dbReference type="EMBL" id="BMAV01011926">
    <property type="protein sequence ID" value="GFY58138.1"/>
    <property type="molecule type" value="Genomic_DNA"/>
</dbReference>
<evidence type="ECO:0000313" key="3">
    <source>
        <dbReference type="Proteomes" id="UP000886998"/>
    </source>
</evidence>
<reference evidence="2" key="1">
    <citation type="submission" date="2020-08" db="EMBL/GenBank/DDBJ databases">
        <title>Multicomponent nature underlies the extraordinary mechanical properties of spider dragline silk.</title>
        <authorList>
            <person name="Kono N."/>
            <person name="Nakamura H."/>
            <person name="Mori M."/>
            <person name="Yoshida Y."/>
            <person name="Ohtoshi R."/>
            <person name="Malay A.D."/>
            <person name="Moran D.A.P."/>
            <person name="Tomita M."/>
            <person name="Numata K."/>
            <person name="Arakawa K."/>
        </authorList>
    </citation>
    <scope>NUCLEOTIDE SEQUENCE</scope>
</reference>
<name>A0A8X6XS40_9ARAC</name>
<feature type="compositionally biased region" description="Basic residues" evidence="1">
    <location>
        <begin position="44"/>
        <end position="60"/>
    </location>
</feature>
<dbReference type="Proteomes" id="UP000886998">
    <property type="component" value="Unassembled WGS sequence"/>
</dbReference>
<keyword evidence="3" id="KW-1185">Reference proteome</keyword>
<sequence>MTGKTRVQLNHPQGCVNPGIKKSPTERTNWRRRCPPSSWSEQHHIKRRPPGNHGFNKRRVPSSVSSGPSNRKMNRRESSPARLKQLQTDQVSPEYQVPVHHEDQWQPRKNFSGPDESSQGGQVLITYGADNSTRKDKSSPRGPVPVHQKKP</sequence>
<gene>
    <name evidence="2" type="ORF">TNIN_406811</name>
</gene>
<proteinExistence type="predicted"/>
<accession>A0A8X6XS40</accession>
<comment type="caution">
    <text evidence="2">The sequence shown here is derived from an EMBL/GenBank/DDBJ whole genome shotgun (WGS) entry which is preliminary data.</text>
</comment>
<organism evidence="2 3">
    <name type="scientific">Trichonephila inaurata madagascariensis</name>
    <dbReference type="NCBI Taxonomy" id="2747483"/>
    <lineage>
        <taxon>Eukaryota</taxon>
        <taxon>Metazoa</taxon>
        <taxon>Ecdysozoa</taxon>
        <taxon>Arthropoda</taxon>
        <taxon>Chelicerata</taxon>
        <taxon>Arachnida</taxon>
        <taxon>Araneae</taxon>
        <taxon>Araneomorphae</taxon>
        <taxon>Entelegynae</taxon>
        <taxon>Araneoidea</taxon>
        <taxon>Nephilidae</taxon>
        <taxon>Trichonephila</taxon>
        <taxon>Trichonephila inaurata</taxon>
    </lineage>
</organism>
<evidence type="ECO:0000256" key="1">
    <source>
        <dbReference type="SAM" id="MobiDB-lite"/>
    </source>
</evidence>